<reference evidence="1 2" key="1">
    <citation type="submission" date="2018-06" db="EMBL/GenBank/DDBJ databases">
        <title>Genomic Encyclopedia of Archaeal and Bacterial Type Strains, Phase II (KMG-II): from individual species to whole genera.</title>
        <authorList>
            <person name="Goeker M."/>
        </authorList>
    </citation>
    <scope>NUCLEOTIDE SEQUENCE [LARGE SCALE GENOMIC DNA]</scope>
    <source>
        <strain evidence="1 2">DSM 14825</strain>
    </source>
</reference>
<dbReference type="EMBL" id="QLLR01000005">
    <property type="protein sequence ID" value="RAJ32928.1"/>
    <property type="molecule type" value="Genomic_DNA"/>
</dbReference>
<protein>
    <submittedName>
        <fullName evidence="1">Uncharacterized protein</fullName>
    </submittedName>
</protein>
<gene>
    <name evidence="1" type="ORF">LY11_01618</name>
</gene>
<evidence type="ECO:0000313" key="2">
    <source>
        <dbReference type="Proteomes" id="UP000249754"/>
    </source>
</evidence>
<evidence type="ECO:0000313" key="1">
    <source>
        <dbReference type="EMBL" id="RAJ32928.1"/>
    </source>
</evidence>
<sequence>MANSWYAYLGGDVTLISSYRKTSVKPSFKNGTVLCAVYLPVGGDHPAFIPGTVLDYIADALATGRAQPEEGKIHVRLR</sequence>
<name>A0A327SVI2_9SPHI</name>
<dbReference type="AlphaFoldDB" id="A0A327SVI2"/>
<dbReference type="Proteomes" id="UP000249754">
    <property type="component" value="Unassembled WGS sequence"/>
</dbReference>
<dbReference type="RefSeq" id="WP_111633179.1">
    <property type="nucleotide sequence ID" value="NZ_QLLR01000005.1"/>
</dbReference>
<dbReference type="OrthoDB" id="9888228at2"/>
<organism evidence="1 2">
    <name type="scientific">Pedobacter cryoconitis</name>
    <dbReference type="NCBI Taxonomy" id="188932"/>
    <lineage>
        <taxon>Bacteria</taxon>
        <taxon>Pseudomonadati</taxon>
        <taxon>Bacteroidota</taxon>
        <taxon>Sphingobacteriia</taxon>
        <taxon>Sphingobacteriales</taxon>
        <taxon>Sphingobacteriaceae</taxon>
        <taxon>Pedobacter</taxon>
    </lineage>
</organism>
<accession>A0A327SVI2</accession>
<comment type="caution">
    <text evidence="1">The sequence shown here is derived from an EMBL/GenBank/DDBJ whole genome shotgun (WGS) entry which is preliminary data.</text>
</comment>
<proteinExistence type="predicted"/>